<dbReference type="InterPro" id="IPR036188">
    <property type="entry name" value="FAD/NAD-bd_sf"/>
</dbReference>
<dbReference type="SUPFAM" id="SSF51905">
    <property type="entry name" value="FAD/NAD(P)-binding domain"/>
    <property type="match status" value="1"/>
</dbReference>
<reference evidence="8 9" key="1">
    <citation type="submission" date="2015-12" db="EMBL/GenBank/DDBJ databases">
        <title>The genome of Folsomia candida.</title>
        <authorList>
            <person name="Faddeeva A."/>
            <person name="Derks M.F."/>
            <person name="Anvar Y."/>
            <person name="Smit S."/>
            <person name="Van Straalen N."/>
            <person name="Roelofs D."/>
        </authorList>
    </citation>
    <scope>NUCLEOTIDE SEQUENCE [LARGE SCALE GENOMIC DNA]</scope>
    <source>
        <strain evidence="8 9">VU population</strain>
        <tissue evidence="8">Whole body</tissue>
    </source>
</reference>
<dbReference type="EMBL" id="LNIX01000002">
    <property type="protein sequence ID" value="OXA59846.1"/>
    <property type="molecule type" value="Genomic_DNA"/>
</dbReference>
<organism evidence="8 9">
    <name type="scientific">Folsomia candida</name>
    <name type="common">Springtail</name>
    <dbReference type="NCBI Taxonomy" id="158441"/>
    <lineage>
        <taxon>Eukaryota</taxon>
        <taxon>Metazoa</taxon>
        <taxon>Ecdysozoa</taxon>
        <taxon>Arthropoda</taxon>
        <taxon>Hexapoda</taxon>
        <taxon>Collembola</taxon>
        <taxon>Entomobryomorpha</taxon>
        <taxon>Isotomoidea</taxon>
        <taxon>Isotomidae</taxon>
        <taxon>Proisotominae</taxon>
        <taxon>Folsomia</taxon>
    </lineage>
</organism>
<evidence type="ECO:0000256" key="1">
    <source>
        <dbReference type="ARBA" id="ARBA00001974"/>
    </source>
</evidence>
<dbReference type="InterPro" id="IPR006076">
    <property type="entry name" value="FAD-dep_OxRdtase"/>
</dbReference>
<evidence type="ECO:0000256" key="4">
    <source>
        <dbReference type="ARBA" id="ARBA00022827"/>
    </source>
</evidence>
<keyword evidence="3" id="KW-0285">Flavoprotein</keyword>
<dbReference type="STRING" id="158441.A0A226ETB5"/>
<proteinExistence type="inferred from homology"/>
<dbReference type="Proteomes" id="UP000198287">
    <property type="component" value="Unassembled WGS sequence"/>
</dbReference>
<dbReference type="InterPro" id="IPR045170">
    <property type="entry name" value="MTOX"/>
</dbReference>
<protein>
    <submittedName>
        <fullName evidence="8">Putative sarcosine oxidase</fullName>
    </submittedName>
</protein>
<comment type="cofactor">
    <cofactor evidence="1">
        <name>FAD</name>
        <dbReference type="ChEBI" id="CHEBI:57692"/>
    </cofactor>
</comment>
<keyword evidence="4" id="KW-0274">FAD</keyword>
<feature type="domain" description="FAD dependent oxidoreductase" evidence="7">
    <location>
        <begin position="15"/>
        <end position="376"/>
    </location>
</feature>
<gene>
    <name evidence="8" type="ORF">Fcan01_04093</name>
</gene>
<evidence type="ECO:0000313" key="8">
    <source>
        <dbReference type="EMBL" id="OXA59846.1"/>
    </source>
</evidence>
<dbReference type="GO" id="GO:0050660">
    <property type="term" value="F:flavin adenine dinucleotide binding"/>
    <property type="evidence" value="ECO:0007669"/>
    <property type="project" value="InterPro"/>
</dbReference>
<dbReference type="Gene3D" id="3.30.9.10">
    <property type="entry name" value="D-Amino Acid Oxidase, subunit A, domain 2"/>
    <property type="match status" value="1"/>
</dbReference>
<dbReference type="NCBIfam" id="NF008425">
    <property type="entry name" value="PRK11259.1"/>
    <property type="match status" value="1"/>
</dbReference>
<dbReference type="OMA" id="NWGWVRV"/>
<comment type="similarity">
    <text evidence="2">Belongs to the MSOX/MTOX family.</text>
</comment>
<evidence type="ECO:0000256" key="5">
    <source>
        <dbReference type="ARBA" id="ARBA00023002"/>
    </source>
</evidence>
<dbReference type="Pfam" id="PF01266">
    <property type="entry name" value="DAO"/>
    <property type="match status" value="1"/>
</dbReference>
<evidence type="ECO:0000313" key="9">
    <source>
        <dbReference type="Proteomes" id="UP000198287"/>
    </source>
</evidence>
<keyword evidence="6" id="KW-1133">Transmembrane helix</keyword>
<keyword evidence="6" id="KW-0472">Membrane</keyword>
<dbReference type="GO" id="GO:0008115">
    <property type="term" value="F:sarcosine oxidase activity"/>
    <property type="evidence" value="ECO:0007669"/>
    <property type="project" value="TreeGrafter"/>
</dbReference>
<accession>A0A226ETB5</accession>
<keyword evidence="6" id="KW-0812">Transmembrane</keyword>
<evidence type="ECO:0000259" key="7">
    <source>
        <dbReference type="Pfam" id="PF01266"/>
    </source>
</evidence>
<name>A0A226ETB5_FOLCA</name>
<dbReference type="OrthoDB" id="424974at2759"/>
<sequence length="406" mass="45394">MAYQSFRPSAPIIYDVGIIGAGVMGSATAYFLAKNNPDLKILLLEQFDLLHRKGSSHGDSRITRMTYPQENYTQLMITRAYPLWDEVEKEAKTRIFTKTGGLDFSRENNVEMRRLISVARKYGVGIEVLSPSDVRHRFPLITIPDGWIAVYSPSSGILNANKAVSVFQSLSAKRGVTLRDNVKVVKVKWDQFCYEVATEKGEIFMARKIIFTAGPWTRKLLQKQFGPRNDLPLQVQQTTIAYWKVDPALISAYHSSSFPVFINYEDPFLYGTPAHEFPGLIKCALHNGKEVDPDTRDFEPDVTGLTEGVAPFLQNFFTRVDPVPVRTESCMYTVSPDQDFVIDELPGHDGRLFIGCGFSGHGFKLAPVVGSLLAEMVTKGVGKLSPSSTRAAKHFTIQRLKKSSNL</sequence>
<evidence type="ECO:0000256" key="2">
    <source>
        <dbReference type="ARBA" id="ARBA00010989"/>
    </source>
</evidence>
<dbReference type="PANTHER" id="PTHR10961">
    <property type="entry name" value="PEROXISOMAL SARCOSINE OXIDASE"/>
    <property type="match status" value="1"/>
</dbReference>
<dbReference type="Gene3D" id="3.50.50.60">
    <property type="entry name" value="FAD/NAD(P)-binding domain"/>
    <property type="match status" value="1"/>
</dbReference>
<keyword evidence="9" id="KW-1185">Reference proteome</keyword>
<dbReference type="SUPFAM" id="SSF54373">
    <property type="entry name" value="FAD-linked reductases, C-terminal domain"/>
    <property type="match status" value="1"/>
</dbReference>
<evidence type="ECO:0000256" key="6">
    <source>
        <dbReference type="SAM" id="Phobius"/>
    </source>
</evidence>
<dbReference type="PANTHER" id="PTHR10961:SF7">
    <property type="entry name" value="FAD DEPENDENT OXIDOREDUCTASE DOMAIN-CONTAINING PROTEIN"/>
    <property type="match status" value="1"/>
</dbReference>
<comment type="caution">
    <text evidence="8">The sequence shown here is derived from an EMBL/GenBank/DDBJ whole genome shotgun (WGS) entry which is preliminary data.</text>
</comment>
<dbReference type="AlphaFoldDB" id="A0A226ETB5"/>
<keyword evidence="5" id="KW-0560">Oxidoreductase</keyword>
<evidence type="ECO:0000256" key="3">
    <source>
        <dbReference type="ARBA" id="ARBA00022630"/>
    </source>
</evidence>
<feature type="transmembrane region" description="Helical" evidence="6">
    <location>
        <begin position="12"/>
        <end position="33"/>
    </location>
</feature>